<dbReference type="Pfam" id="PF00903">
    <property type="entry name" value="Glyoxalase"/>
    <property type="match status" value="1"/>
</dbReference>
<evidence type="ECO:0000313" key="3">
    <source>
        <dbReference type="EMBL" id="GGN15174.1"/>
    </source>
</evidence>
<dbReference type="AlphaFoldDB" id="A0A918CSF0"/>
<dbReference type="InterPro" id="IPR037523">
    <property type="entry name" value="VOC_core"/>
</dbReference>
<evidence type="ECO:0000259" key="2">
    <source>
        <dbReference type="PROSITE" id="PS51819"/>
    </source>
</evidence>
<dbReference type="InterPro" id="IPR004360">
    <property type="entry name" value="Glyas_Fos-R_dOase_dom"/>
</dbReference>
<dbReference type="Proteomes" id="UP000653411">
    <property type="component" value="Unassembled WGS sequence"/>
</dbReference>
<comment type="caution">
    <text evidence="3">The sequence shown here is derived from an EMBL/GenBank/DDBJ whole genome shotgun (WGS) entry which is preliminary data.</text>
</comment>
<evidence type="ECO:0000313" key="4">
    <source>
        <dbReference type="Proteomes" id="UP000653411"/>
    </source>
</evidence>
<dbReference type="InterPro" id="IPR051785">
    <property type="entry name" value="MMCE/EMCE_epimerase"/>
</dbReference>
<dbReference type="PANTHER" id="PTHR43048:SF5">
    <property type="entry name" value="BLR5325 PROTEIN"/>
    <property type="match status" value="1"/>
</dbReference>
<dbReference type="InterPro" id="IPR029068">
    <property type="entry name" value="Glyas_Bleomycin-R_OHBP_Dase"/>
</dbReference>
<organism evidence="3 4">
    <name type="scientific">Streptomyces fuscichromogenes</name>
    <dbReference type="NCBI Taxonomy" id="1324013"/>
    <lineage>
        <taxon>Bacteria</taxon>
        <taxon>Bacillati</taxon>
        <taxon>Actinomycetota</taxon>
        <taxon>Actinomycetes</taxon>
        <taxon>Kitasatosporales</taxon>
        <taxon>Streptomycetaceae</taxon>
        <taxon>Streptomyces</taxon>
    </lineage>
</organism>
<dbReference type="GO" id="GO:0046491">
    <property type="term" value="P:L-methylmalonyl-CoA metabolic process"/>
    <property type="evidence" value="ECO:0007669"/>
    <property type="project" value="TreeGrafter"/>
</dbReference>
<reference evidence="3" key="2">
    <citation type="submission" date="2020-09" db="EMBL/GenBank/DDBJ databases">
        <authorList>
            <person name="Sun Q."/>
            <person name="Zhou Y."/>
        </authorList>
    </citation>
    <scope>NUCLEOTIDE SEQUENCE</scope>
    <source>
        <strain evidence="3">CGMCC 4.7110</strain>
    </source>
</reference>
<name>A0A918CSF0_9ACTN</name>
<dbReference type="Gene3D" id="3.10.180.10">
    <property type="entry name" value="2,3-Dihydroxybiphenyl 1,2-Dioxygenase, domain 1"/>
    <property type="match status" value="1"/>
</dbReference>
<gene>
    <name evidence="3" type="ORF">GCM10011578_043180</name>
</gene>
<reference evidence="3" key="1">
    <citation type="journal article" date="2014" name="Int. J. Syst. Evol. Microbiol.">
        <title>Complete genome sequence of Corynebacterium casei LMG S-19264T (=DSM 44701T), isolated from a smear-ripened cheese.</title>
        <authorList>
            <consortium name="US DOE Joint Genome Institute (JGI-PGF)"/>
            <person name="Walter F."/>
            <person name="Albersmeier A."/>
            <person name="Kalinowski J."/>
            <person name="Ruckert C."/>
        </authorList>
    </citation>
    <scope>NUCLEOTIDE SEQUENCE</scope>
    <source>
        <strain evidence="3">CGMCC 4.7110</strain>
    </source>
</reference>
<dbReference type="SUPFAM" id="SSF54593">
    <property type="entry name" value="Glyoxalase/Bleomycin resistance protein/Dihydroxybiphenyl dioxygenase"/>
    <property type="match status" value="1"/>
</dbReference>
<dbReference type="RefSeq" id="WP_189264410.1">
    <property type="nucleotide sequence ID" value="NZ_BMML01000009.1"/>
</dbReference>
<dbReference type="EMBL" id="BMML01000009">
    <property type="protein sequence ID" value="GGN15174.1"/>
    <property type="molecule type" value="Genomic_DNA"/>
</dbReference>
<dbReference type="GO" id="GO:0004493">
    <property type="term" value="F:methylmalonyl-CoA epimerase activity"/>
    <property type="evidence" value="ECO:0007669"/>
    <property type="project" value="TreeGrafter"/>
</dbReference>
<dbReference type="GO" id="GO:0046872">
    <property type="term" value="F:metal ion binding"/>
    <property type="evidence" value="ECO:0007669"/>
    <property type="project" value="UniProtKB-KW"/>
</dbReference>
<feature type="domain" description="VOC" evidence="2">
    <location>
        <begin position="10"/>
        <end position="136"/>
    </location>
</feature>
<keyword evidence="1" id="KW-0479">Metal-binding</keyword>
<protein>
    <recommendedName>
        <fullName evidence="2">VOC domain-containing protein</fullName>
    </recommendedName>
</protein>
<dbReference type="PROSITE" id="PS51819">
    <property type="entry name" value="VOC"/>
    <property type="match status" value="1"/>
</dbReference>
<dbReference type="PANTHER" id="PTHR43048">
    <property type="entry name" value="METHYLMALONYL-COA EPIMERASE"/>
    <property type="match status" value="1"/>
</dbReference>
<proteinExistence type="predicted"/>
<sequence>MTTAAPNGLRWAHVGLNCRDQKATEDFYSRHFGFRRARVVEADGARVVFLRNGPVYLELFATDADPLFPAAKDGPASPGTARHLAFQVDDVDAFLAAAGGELEPTLGPLAFDEFIPGWKTVWVSDPDGIVVEVSQGYTDQSTEELATYA</sequence>
<evidence type="ECO:0000256" key="1">
    <source>
        <dbReference type="ARBA" id="ARBA00022723"/>
    </source>
</evidence>
<keyword evidence="4" id="KW-1185">Reference proteome</keyword>
<accession>A0A918CSF0</accession>